<dbReference type="NCBIfam" id="TIGR02118">
    <property type="entry name" value="EthD family reductase"/>
    <property type="match status" value="1"/>
</dbReference>
<evidence type="ECO:0000313" key="3">
    <source>
        <dbReference type="Proteomes" id="UP000777438"/>
    </source>
</evidence>
<keyword evidence="3" id="KW-1185">Reference proteome</keyword>
<dbReference type="Proteomes" id="UP000777438">
    <property type="component" value="Unassembled WGS sequence"/>
</dbReference>
<dbReference type="AlphaFoldDB" id="A0A9P8VXS5"/>
<dbReference type="PANTHER" id="PTHR40260">
    <property type="entry name" value="BLR8190 PROTEIN"/>
    <property type="match status" value="1"/>
</dbReference>
<proteinExistence type="inferred from homology"/>
<reference evidence="2 3" key="1">
    <citation type="journal article" date="2021" name="Nat. Commun.">
        <title>Genetic determinants of endophytism in the Arabidopsis root mycobiome.</title>
        <authorList>
            <person name="Mesny F."/>
            <person name="Miyauchi S."/>
            <person name="Thiergart T."/>
            <person name="Pickel B."/>
            <person name="Atanasova L."/>
            <person name="Karlsson M."/>
            <person name="Huettel B."/>
            <person name="Barry K.W."/>
            <person name="Haridas S."/>
            <person name="Chen C."/>
            <person name="Bauer D."/>
            <person name="Andreopoulos W."/>
            <person name="Pangilinan J."/>
            <person name="LaButti K."/>
            <person name="Riley R."/>
            <person name="Lipzen A."/>
            <person name="Clum A."/>
            <person name="Drula E."/>
            <person name="Henrissat B."/>
            <person name="Kohler A."/>
            <person name="Grigoriev I.V."/>
            <person name="Martin F.M."/>
            <person name="Hacquard S."/>
        </authorList>
    </citation>
    <scope>NUCLEOTIDE SEQUENCE [LARGE SCALE GENOMIC DNA]</scope>
    <source>
        <strain evidence="2 3">MPI-CAGE-CH-0241</strain>
    </source>
</reference>
<sequence>MAQVFVLYPSGPSFDHEYYLKTHMPLVSASWGPAGLISWDIITFPADAPYQVQASLKWKSVEDFNAAAASEAAKAIFGDIKNFTSAEPVLLKGEVVASS</sequence>
<dbReference type="Gene3D" id="3.30.70.100">
    <property type="match status" value="1"/>
</dbReference>
<comment type="caution">
    <text evidence="2">The sequence shown here is derived from an EMBL/GenBank/DDBJ whole genome shotgun (WGS) entry which is preliminary data.</text>
</comment>
<evidence type="ECO:0008006" key="4">
    <source>
        <dbReference type="Google" id="ProtNLM"/>
    </source>
</evidence>
<name>A0A9P8VXS5_9HYPO</name>
<dbReference type="SUPFAM" id="SSF54909">
    <property type="entry name" value="Dimeric alpha+beta barrel"/>
    <property type="match status" value="1"/>
</dbReference>
<dbReference type="InterPro" id="IPR009799">
    <property type="entry name" value="EthD_dom"/>
</dbReference>
<protein>
    <recommendedName>
        <fullName evidence="4">Ethyl tert-butyl ether degradation EthD</fullName>
    </recommendedName>
</protein>
<organism evidence="2 3">
    <name type="scientific">Thelonectria olida</name>
    <dbReference type="NCBI Taxonomy" id="1576542"/>
    <lineage>
        <taxon>Eukaryota</taxon>
        <taxon>Fungi</taxon>
        <taxon>Dikarya</taxon>
        <taxon>Ascomycota</taxon>
        <taxon>Pezizomycotina</taxon>
        <taxon>Sordariomycetes</taxon>
        <taxon>Hypocreomycetidae</taxon>
        <taxon>Hypocreales</taxon>
        <taxon>Nectriaceae</taxon>
        <taxon>Thelonectria</taxon>
    </lineage>
</organism>
<dbReference type="EMBL" id="JAGPYM010000029">
    <property type="protein sequence ID" value="KAH6879408.1"/>
    <property type="molecule type" value="Genomic_DNA"/>
</dbReference>
<gene>
    <name evidence="2" type="ORF">B0T10DRAFT_566097</name>
</gene>
<dbReference type="GO" id="GO:0016491">
    <property type="term" value="F:oxidoreductase activity"/>
    <property type="evidence" value="ECO:0007669"/>
    <property type="project" value="InterPro"/>
</dbReference>
<evidence type="ECO:0000256" key="1">
    <source>
        <dbReference type="ARBA" id="ARBA00005986"/>
    </source>
</evidence>
<comment type="similarity">
    <text evidence="1">Belongs to the tpcK family.</text>
</comment>
<dbReference type="InterPro" id="IPR011008">
    <property type="entry name" value="Dimeric_a/b-barrel"/>
</dbReference>
<accession>A0A9P8VXS5</accession>
<evidence type="ECO:0000313" key="2">
    <source>
        <dbReference type="EMBL" id="KAH6879408.1"/>
    </source>
</evidence>
<dbReference type="PANTHER" id="PTHR40260:SF2">
    <property type="entry name" value="BLR8190 PROTEIN"/>
    <property type="match status" value="1"/>
</dbReference>
<dbReference type="OrthoDB" id="4892971at2759"/>